<dbReference type="AlphaFoldDB" id="A0A2G4R9A8"/>
<dbReference type="CDD" id="cd09729">
    <property type="entry name" value="Cse1_I-E"/>
    <property type="match status" value="1"/>
</dbReference>
<dbReference type="NCBIfam" id="TIGR02547">
    <property type="entry name" value="casA_cse1"/>
    <property type="match status" value="1"/>
</dbReference>
<gene>
    <name evidence="1" type="primary">casA</name>
    <name evidence="1" type="ORF">CSR02_12855</name>
</gene>
<proteinExistence type="predicted"/>
<dbReference type="EMBL" id="PEBQ01000164">
    <property type="protein sequence ID" value="PHY93173.1"/>
    <property type="molecule type" value="Genomic_DNA"/>
</dbReference>
<sequence>MNLNLITDPWIPVRCSDGSHRVIAPWQMAEDGVVCPDWPRTDLNIACYELLIGLVYLADPPKNLSDWKARKSADPDRLRKKLEEYSEAFNLLGDGPRFLQDLSKLDGVQLSPDILFLDSAGAQTIKNNADVMVRRYRYDRLTLPEAAMALYSLQSSAASGGSGNRTSMRGGGPLTTIVNPEVGLWDLVWANTPYGTPSDIDALPWMRETVTSQDGVVVPPPKGKLFNVEAFFGMPRRIRLVSNGVCINGVIQKTHGTNYVGWEHPLSPYYKLNAKDDWRAKHPGAGKYGYHNWLGTIAQRDSDDLSKLALSLRTWVGERGGGGSIIVAGWSMDNAKPRNYIYSQQRLSNLSKEDLKVLTCLIDGASSVAGALTSAFRSVIGTGEDRSAQKEEFFLATEKDFFLIYSAMRGNDEEIRKSLSDTEISLHWLTVLRKHALKQFDQIALPGMALRDVETIKGIVLARKFLGMALYGYGKQGEAIFNALGLPIPASKKSKKVMSND</sequence>
<dbReference type="OrthoDB" id="5392377at2"/>
<accession>A0A2G4R9A8</accession>
<dbReference type="Proteomes" id="UP000228751">
    <property type="component" value="Unassembled WGS sequence"/>
</dbReference>
<dbReference type="GeneID" id="66349767"/>
<reference evidence="1 2" key="1">
    <citation type="submission" date="2017-10" db="EMBL/GenBank/DDBJ databases">
        <title>Genomic analysis of the genus Acetobacter.</title>
        <authorList>
            <person name="Kim K.H."/>
            <person name="Chun B.H."/>
            <person name="Son A.R."/>
            <person name="Jeon C.O."/>
        </authorList>
    </citation>
    <scope>NUCLEOTIDE SEQUENCE [LARGE SCALE GENOMIC DNA]</scope>
    <source>
        <strain evidence="1 2">LHT 2458</strain>
    </source>
</reference>
<name>A0A2G4R9A8_9PROT</name>
<dbReference type="RefSeq" id="WP_099541921.1">
    <property type="nucleotide sequence ID" value="NZ_PEBQ01000164.1"/>
</dbReference>
<protein>
    <submittedName>
        <fullName evidence="1">Type I-E CRISPR-associated protein Cse1/CasA</fullName>
    </submittedName>
</protein>
<evidence type="ECO:0000313" key="1">
    <source>
        <dbReference type="EMBL" id="PHY93173.1"/>
    </source>
</evidence>
<comment type="caution">
    <text evidence="1">The sequence shown here is derived from an EMBL/GenBank/DDBJ whole genome shotgun (WGS) entry which is preliminary data.</text>
</comment>
<evidence type="ECO:0000313" key="2">
    <source>
        <dbReference type="Proteomes" id="UP000228751"/>
    </source>
</evidence>
<dbReference type="Pfam" id="PF09481">
    <property type="entry name" value="CRISPR_Cse1"/>
    <property type="match status" value="1"/>
</dbReference>
<dbReference type="InterPro" id="IPR013381">
    <property type="entry name" value="CRISPR-assoc_prot_Cse1"/>
</dbReference>
<keyword evidence="2" id="KW-1185">Reference proteome</keyword>
<organism evidence="1 2">
    <name type="scientific">Acetobacter pomorum</name>
    <dbReference type="NCBI Taxonomy" id="65959"/>
    <lineage>
        <taxon>Bacteria</taxon>
        <taxon>Pseudomonadati</taxon>
        <taxon>Pseudomonadota</taxon>
        <taxon>Alphaproteobacteria</taxon>
        <taxon>Acetobacterales</taxon>
        <taxon>Acetobacteraceae</taxon>
        <taxon>Acetobacter</taxon>
    </lineage>
</organism>